<keyword evidence="7" id="KW-1185">Reference proteome</keyword>
<dbReference type="PANTHER" id="PTHR11088">
    <property type="entry name" value="TRNA DIMETHYLALLYLTRANSFERASE"/>
    <property type="match status" value="1"/>
</dbReference>
<keyword evidence="3" id="KW-0203">Cytokinin biosynthesis</keyword>
<keyword evidence="4" id="KW-0547">Nucleotide-binding</keyword>
<dbReference type="GO" id="GO:0005739">
    <property type="term" value="C:mitochondrion"/>
    <property type="evidence" value="ECO:0007669"/>
    <property type="project" value="TreeGrafter"/>
</dbReference>
<dbReference type="Proteomes" id="UP000604825">
    <property type="component" value="Unassembled WGS sequence"/>
</dbReference>
<evidence type="ECO:0000256" key="5">
    <source>
        <dbReference type="ARBA" id="ARBA00022840"/>
    </source>
</evidence>
<keyword evidence="5" id="KW-0067">ATP-binding</keyword>
<evidence type="ECO:0000313" key="6">
    <source>
        <dbReference type="EMBL" id="CAD6267598.1"/>
    </source>
</evidence>
<name>A0A811RBL6_9POAL</name>
<dbReference type="Pfam" id="PF01715">
    <property type="entry name" value="IPPT"/>
    <property type="match status" value="1"/>
</dbReference>
<comment type="caution">
    <text evidence="6">The sequence shown here is derived from an EMBL/GenBank/DDBJ whole genome shotgun (WGS) entry which is preliminary data.</text>
</comment>
<evidence type="ECO:0000256" key="2">
    <source>
        <dbReference type="ARBA" id="ARBA00022679"/>
    </source>
</evidence>
<dbReference type="PANTHER" id="PTHR11088:SF58">
    <property type="entry name" value="OS07G0190150 PROTEIN"/>
    <property type="match status" value="1"/>
</dbReference>
<evidence type="ECO:0000256" key="3">
    <source>
        <dbReference type="ARBA" id="ARBA00022712"/>
    </source>
</evidence>
<protein>
    <submittedName>
        <fullName evidence="6">Uncharacterized protein</fullName>
    </submittedName>
</protein>
<dbReference type="EMBL" id="CAJGYO010000014">
    <property type="protein sequence ID" value="CAD6267598.1"/>
    <property type="molecule type" value="Genomic_DNA"/>
</dbReference>
<dbReference type="InterPro" id="IPR027417">
    <property type="entry name" value="P-loop_NTPase"/>
</dbReference>
<dbReference type="OrthoDB" id="775260at2759"/>
<keyword evidence="2" id="KW-0808">Transferase</keyword>
<reference evidence="6" key="1">
    <citation type="submission" date="2020-10" db="EMBL/GenBank/DDBJ databases">
        <authorList>
            <person name="Han B."/>
            <person name="Lu T."/>
            <person name="Zhao Q."/>
            <person name="Huang X."/>
            <person name="Zhao Y."/>
        </authorList>
    </citation>
    <scope>NUCLEOTIDE SEQUENCE</scope>
</reference>
<organism evidence="6 7">
    <name type="scientific">Miscanthus lutarioriparius</name>
    <dbReference type="NCBI Taxonomy" id="422564"/>
    <lineage>
        <taxon>Eukaryota</taxon>
        <taxon>Viridiplantae</taxon>
        <taxon>Streptophyta</taxon>
        <taxon>Embryophyta</taxon>
        <taxon>Tracheophyta</taxon>
        <taxon>Spermatophyta</taxon>
        <taxon>Magnoliopsida</taxon>
        <taxon>Liliopsida</taxon>
        <taxon>Poales</taxon>
        <taxon>Poaceae</taxon>
        <taxon>PACMAD clade</taxon>
        <taxon>Panicoideae</taxon>
        <taxon>Andropogonodae</taxon>
        <taxon>Andropogoneae</taxon>
        <taxon>Saccharinae</taxon>
        <taxon>Miscanthus</taxon>
    </lineage>
</organism>
<dbReference type="AlphaFoldDB" id="A0A811RBL6"/>
<accession>A0A811RBL6</accession>
<dbReference type="InterPro" id="IPR039657">
    <property type="entry name" value="Dimethylallyltransferase"/>
</dbReference>
<sequence length="130" mass="14049">MGATSTGKTKLPIDISKAIGGEVMNADKMQIYACLDIATNKIRPSDQGGIPHHLFGVLSSIAYDLSVPSFRSMATSTAESIARWGRVPVLVGGSNSFMHGFLFDQLDLSLGNPFTIPRYKPNLRFTSCLL</sequence>
<gene>
    <name evidence="6" type="ORF">NCGR_LOCUS50903</name>
</gene>
<evidence type="ECO:0000256" key="1">
    <source>
        <dbReference type="ARBA" id="ARBA00005842"/>
    </source>
</evidence>
<proteinExistence type="inferred from homology"/>
<comment type="similarity">
    <text evidence="1">Belongs to the IPP transferase family.</text>
</comment>
<evidence type="ECO:0000313" key="7">
    <source>
        <dbReference type="Proteomes" id="UP000604825"/>
    </source>
</evidence>
<dbReference type="GO" id="GO:0005524">
    <property type="term" value="F:ATP binding"/>
    <property type="evidence" value="ECO:0007669"/>
    <property type="project" value="UniProtKB-KW"/>
</dbReference>
<dbReference type="Gene3D" id="3.40.50.300">
    <property type="entry name" value="P-loop containing nucleotide triphosphate hydrolases"/>
    <property type="match status" value="1"/>
</dbReference>
<evidence type="ECO:0000256" key="4">
    <source>
        <dbReference type="ARBA" id="ARBA00022741"/>
    </source>
</evidence>
<dbReference type="GO" id="GO:0009691">
    <property type="term" value="P:cytokinin biosynthetic process"/>
    <property type="evidence" value="ECO:0007669"/>
    <property type="project" value="UniProtKB-KW"/>
</dbReference>
<dbReference type="GO" id="GO:0052381">
    <property type="term" value="F:tRNA dimethylallyltransferase activity"/>
    <property type="evidence" value="ECO:0007669"/>
    <property type="project" value="TreeGrafter"/>
</dbReference>
<dbReference type="GO" id="GO:0006400">
    <property type="term" value="P:tRNA modification"/>
    <property type="evidence" value="ECO:0007669"/>
    <property type="project" value="TreeGrafter"/>
</dbReference>